<dbReference type="SUPFAM" id="SSF51556">
    <property type="entry name" value="Metallo-dependent hydrolases"/>
    <property type="match status" value="1"/>
</dbReference>
<dbReference type="PANTHER" id="PTHR22642:SF2">
    <property type="entry name" value="PROTEIN LONG AFTER FAR-RED 3"/>
    <property type="match status" value="1"/>
</dbReference>
<dbReference type="Pfam" id="PF07969">
    <property type="entry name" value="Amidohydro_3"/>
    <property type="match status" value="1"/>
</dbReference>
<feature type="domain" description="Amidohydrolase 3" evidence="2">
    <location>
        <begin position="84"/>
        <end position="574"/>
    </location>
</feature>
<dbReference type="GO" id="GO:0016810">
    <property type="term" value="F:hydrolase activity, acting on carbon-nitrogen (but not peptide) bonds"/>
    <property type="evidence" value="ECO:0007669"/>
    <property type="project" value="InterPro"/>
</dbReference>
<dbReference type="CDD" id="cd01300">
    <property type="entry name" value="YtcJ_like"/>
    <property type="match status" value="1"/>
</dbReference>
<evidence type="ECO:0000259" key="2">
    <source>
        <dbReference type="Pfam" id="PF07969"/>
    </source>
</evidence>
<evidence type="ECO:0000256" key="1">
    <source>
        <dbReference type="SAM" id="SignalP"/>
    </source>
</evidence>
<dbReference type="SUPFAM" id="SSF51338">
    <property type="entry name" value="Composite domain of metallo-dependent hydrolases"/>
    <property type="match status" value="1"/>
</dbReference>
<sequence length="577" mass="61736">MSPSRFTRCLARHLSTATALAGLCAATGAIAAPDAADRVYRGGTVITLDEAVPRATAVAISGDRIVAVGSDAMVGAHIGSDTVVTDLGGNTVVPGFIDSHSHLVFQGMTLARFVDLNAPPIGDVRSIDQLVKRLRARAADTPQGEWVIGFGYDDTLVAEHRHPTREDLDRVSTEHPVWVNHVSGHMGVGNSLALTAGGLNADSPDPEGGVIHRDPDTGEPTGLLEESAAMGPVLMKAFASIGPEDLLAAVDAAVTDYLSKGVTTAQDGAASAETLEGLAYARSQGLLRTRVVAYPTIDVTLKQLEGEYQWPFEDDGFLKLGATKLFSDGSIQGYTGYLTHPYHVPRDTAKPDYRGYPQTARDKLAEQVMAVHRSGGQIAVHGNGDAAIDDILHAFERAQAAAPREDARPVLIHAQMAREDQLDKMAELGVIPSMFNMHTYYWGDRHRDIFIGPERAARISPARSAERRGIPFTFHADTPVVPMEPLRMLWSGVTRQTSGGEVLGPEQRVSAERALRALTIDVARQYFDEDDKGSIAVGKLADLVVLDGNPLTVAPDDILAIGVVQTLVGGEVAYQRD</sequence>
<dbReference type="Gene3D" id="3.10.310.70">
    <property type="match status" value="1"/>
</dbReference>
<dbReference type="Proteomes" id="UP000664303">
    <property type="component" value="Unassembled WGS sequence"/>
</dbReference>
<evidence type="ECO:0000313" key="3">
    <source>
        <dbReference type="EMBL" id="MBN7798697.1"/>
    </source>
</evidence>
<dbReference type="InterPro" id="IPR013108">
    <property type="entry name" value="Amidohydro_3"/>
</dbReference>
<dbReference type="Gene3D" id="3.20.20.140">
    <property type="entry name" value="Metal-dependent hydrolases"/>
    <property type="match status" value="1"/>
</dbReference>
<feature type="chain" id="PRO_5037459890" evidence="1">
    <location>
        <begin position="32"/>
        <end position="577"/>
    </location>
</feature>
<gene>
    <name evidence="3" type="ORF">JYP50_18995</name>
</gene>
<dbReference type="Gene3D" id="2.30.40.10">
    <property type="entry name" value="Urease, subunit C, domain 1"/>
    <property type="match status" value="1"/>
</dbReference>
<dbReference type="RefSeq" id="WP_206562144.1">
    <property type="nucleotide sequence ID" value="NZ_JAFKCZ010000017.1"/>
</dbReference>
<keyword evidence="1" id="KW-0732">Signal</keyword>
<comment type="caution">
    <text evidence="3">The sequence shown here is derived from an EMBL/GenBank/DDBJ whole genome shotgun (WGS) entry which is preliminary data.</text>
</comment>
<dbReference type="InterPro" id="IPR032466">
    <property type="entry name" value="Metal_Hydrolase"/>
</dbReference>
<keyword evidence="4" id="KW-1185">Reference proteome</keyword>
<accession>A0A939DJK4</accession>
<dbReference type="PANTHER" id="PTHR22642">
    <property type="entry name" value="IMIDAZOLONEPROPIONASE"/>
    <property type="match status" value="1"/>
</dbReference>
<dbReference type="InterPro" id="IPR011059">
    <property type="entry name" value="Metal-dep_hydrolase_composite"/>
</dbReference>
<name>A0A939DJK4_9GAMM</name>
<evidence type="ECO:0000313" key="4">
    <source>
        <dbReference type="Proteomes" id="UP000664303"/>
    </source>
</evidence>
<protein>
    <submittedName>
        <fullName evidence="3">Amidohydrolase</fullName>
    </submittedName>
</protein>
<reference evidence="3" key="1">
    <citation type="submission" date="2021-02" db="EMBL/GenBank/DDBJ databases">
        <title>PHA producing bacteria isolated from coastal sediment in Guangdong, Shenzhen.</title>
        <authorList>
            <person name="Zheng W."/>
            <person name="Yu S."/>
            <person name="Huang Y."/>
        </authorList>
    </citation>
    <scope>NUCLEOTIDE SEQUENCE</scope>
    <source>
        <strain evidence="3">TN14-10</strain>
    </source>
</reference>
<proteinExistence type="predicted"/>
<dbReference type="AlphaFoldDB" id="A0A939DJK4"/>
<dbReference type="EMBL" id="JAFKCZ010000017">
    <property type="protein sequence ID" value="MBN7798697.1"/>
    <property type="molecule type" value="Genomic_DNA"/>
</dbReference>
<feature type="signal peptide" evidence="1">
    <location>
        <begin position="1"/>
        <end position="31"/>
    </location>
</feature>
<dbReference type="InterPro" id="IPR033932">
    <property type="entry name" value="YtcJ-like"/>
</dbReference>
<organism evidence="3 4">
    <name type="scientific">Parahaliea mediterranea</name>
    <dbReference type="NCBI Taxonomy" id="651086"/>
    <lineage>
        <taxon>Bacteria</taxon>
        <taxon>Pseudomonadati</taxon>
        <taxon>Pseudomonadota</taxon>
        <taxon>Gammaproteobacteria</taxon>
        <taxon>Cellvibrionales</taxon>
        <taxon>Halieaceae</taxon>
        <taxon>Parahaliea</taxon>
    </lineage>
</organism>